<gene>
    <name evidence="1" type="ORF">SAMN05660859_0094</name>
</gene>
<dbReference type="Proteomes" id="UP000198889">
    <property type="component" value="Unassembled WGS sequence"/>
</dbReference>
<dbReference type="RefSeq" id="WP_091444193.1">
    <property type="nucleotide sequence ID" value="NZ_FMTP01000010.1"/>
</dbReference>
<sequence>MPGNEFENRFAQIYNDISAYPTLRDVARGLGKSVKTVRNYSALLRRRTEAGRAVPGLIWRGPASDAPAYALKIDAAPELSSADHAHRRASQLANDVSSLLLASRYPVINPEAMVVRSHMVRRYDRALGDYVEVEGSPRTWLTDTLRVAGVDKPAGRTFLFTGAQNDAPVDQDFWRNLNAYAQWLGAEIVVGPWTYETNWWDENNPASRDYDPVLMPHLCFGQMEIGPDFVFCGEMNTLPTAARPISDLTTYSRGRWAVFPHAKLQLLSIPSTDPHTPAHQIMTTGSVTRPMVIPRKAGVKSLFHHVIGATIVEFDEDGTFFCRQLSADENGSFYDLDVLVKAGEISTGHRALAMTAADIHAAKLDRGNCLTTFGFDPKTQARRSDSLLDTVRPEHLLIHDLHDQESRNHHHEDDVSHNFEMAVRGRESVMGEVQRAVDFLLSIKAPETEIIVVESNHDLALERYVREGRYRMDGVNFRVGLTLDAAYHDWRAEVAKALDGNLPAPTFSLLEWTMRFLAGPKLHHVKWVHDGQSLVIDGVQVGAHGFRGANGAKGTVAGYARLGQKMSIGDKHSPAILDGVYVAGVMQLNHGYNKGPSGWSVTHILQYRNGKRALVTLRNGRFRASRPRISLANPCPAV</sequence>
<accession>A0A1G4URV8</accession>
<dbReference type="EMBL" id="FMTP01000010">
    <property type="protein sequence ID" value="SCW95695.1"/>
    <property type="molecule type" value="Genomic_DNA"/>
</dbReference>
<name>A0A1G4URV8_9HYPH</name>
<dbReference type="AlphaFoldDB" id="A0A1G4URV8"/>
<evidence type="ECO:0000313" key="2">
    <source>
        <dbReference type="Proteomes" id="UP000198889"/>
    </source>
</evidence>
<organism evidence="1 2">
    <name type="scientific">Ancylobacter rudongensis</name>
    <dbReference type="NCBI Taxonomy" id="177413"/>
    <lineage>
        <taxon>Bacteria</taxon>
        <taxon>Pseudomonadati</taxon>
        <taxon>Pseudomonadota</taxon>
        <taxon>Alphaproteobacteria</taxon>
        <taxon>Hyphomicrobiales</taxon>
        <taxon>Xanthobacteraceae</taxon>
        <taxon>Ancylobacter</taxon>
    </lineage>
</organism>
<keyword evidence="2" id="KW-1185">Reference proteome</keyword>
<dbReference type="STRING" id="177413.SAMN05660859_0094"/>
<proteinExistence type="predicted"/>
<reference evidence="2" key="1">
    <citation type="submission" date="2016-10" db="EMBL/GenBank/DDBJ databases">
        <authorList>
            <person name="Varghese N."/>
            <person name="Submissions S."/>
        </authorList>
    </citation>
    <scope>NUCLEOTIDE SEQUENCE [LARGE SCALE GENOMIC DNA]</scope>
    <source>
        <strain evidence="2">CGMCC 1.1761</strain>
    </source>
</reference>
<evidence type="ECO:0000313" key="1">
    <source>
        <dbReference type="EMBL" id="SCW95695.1"/>
    </source>
</evidence>
<protein>
    <submittedName>
        <fullName evidence="1">Uncharacterized protein</fullName>
    </submittedName>
</protein>